<sequence length="149" mass="17043">MYEQDFEREYQEFNAAVNLFVNILKFKDRDLVETCEQVLMNLMGSKYTQNIMNAALFQLAQSAPDTCQWIWQNFPYLDACITLKEYVVMLAVQKLTSQGFVLGQDFSATADGELLVNQNARAVLMQSISDADRVFVTEILDAAQQEPTY</sequence>
<comment type="caution">
    <text evidence="2">The sequence shown here is derived from an EMBL/GenBank/DDBJ whole genome shotgun (WGS) entry which is preliminary data.</text>
</comment>
<dbReference type="STRING" id="1479485.DA73_0211750"/>
<protein>
    <submittedName>
        <fullName evidence="2">Uncharacterized protein</fullName>
    </submittedName>
</protein>
<dbReference type="RefSeq" id="WP_038073105.1">
    <property type="nucleotide sequence ID" value="NZ_JHEG04000001.1"/>
</dbReference>
<dbReference type="AlphaFoldDB" id="A0A0C1RJP4"/>
<dbReference type="EMBL" id="JHEG02000037">
    <property type="protein sequence ID" value="KIE12235.1"/>
    <property type="molecule type" value="Genomic_DNA"/>
</dbReference>
<evidence type="ECO:0000313" key="2">
    <source>
        <dbReference type="EMBL" id="KIE12235.1"/>
    </source>
</evidence>
<reference evidence="1" key="2">
    <citation type="submission" date="2019-11" db="EMBL/GenBank/DDBJ databases">
        <title>Improved Assembly of Tolypothrix boutellei genome.</title>
        <authorList>
            <person name="Sarangi A.N."/>
            <person name="Mukherjee M."/>
            <person name="Ghosh S."/>
            <person name="Singh D."/>
            <person name="Das A."/>
            <person name="Kant S."/>
            <person name="Prusty A."/>
            <person name="Tripathy S."/>
        </authorList>
    </citation>
    <scope>NUCLEOTIDE SEQUENCE</scope>
    <source>
        <strain evidence="1">VB521301</strain>
    </source>
</reference>
<evidence type="ECO:0000313" key="1">
    <source>
        <dbReference type="EMBL" id="KAF3890448.1"/>
    </source>
</evidence>
<accession>A0A0C1RJP4</accession>
<dbReference type="EMBL" id="JHEG04000001">
    <property type="protein sequence ID" value="KAF3890448.1"/>
    <property type="molecule type" value="Genomic_DNA"/>
</dbReference>
<dbReference type="Proteomes" id="UP000029738">
    <property type="component" value="Unassembled WGS sequence"/>
</dbReference>
<gene>
    <name evidence="2" type="ORF">DA73_0211750</name>
    <name evidence="1" type="ORF">DA73_0400037100</name>
</gene>
<proteinExistence type="predicted"/>
<dbReference type="OrthoDB" id="529205at2"/>
<organism evidence="2">
    <name type="scientific">Tolypothrix bouteillei VB521301</name>
    <dbReference type="NCBI Taxonomy" id="1479485"/>
    <lineage>
        <taxon>Bacteria</taxon>
        <taxon>Bacillati</taxon>
        <taxon>Cyanobacteriota</taxon>
        <taxon>Cyanophyceae</taxon>
        <taxon>Nostocales</taxon>
        <taxon>Tolypothrichaceae</taxon>
        <taxon>Tolypothrix</taxon>
    </lineage>
</organism>
<name>A0A0C1RJP4_9CYAN</name>
<evidence type="ECO:0000313" key="3">
    <source>
        <dbReference type="Proteomes" id="UP000029738"/>
    </source>
</evidence>
<keyword evidence="3" id="KW-1185">Reference proteome</keyword>
<reference evidence="2" key="1">
    <citation type="journal article" date="2015" name="Genome Announc.">
        <title>Draft Genome Sequence of Tolypothrix boutellei Strain VB521301.</title>
        <authorList>
            <person name="Chandrababunaidu M.M."/>
            <person name="Singh D."/>
            <person name="Sen D."/>
            <person name="Bhan S."/>
            <person name="Das S."/>
            <person name="Gupta A."/>
            <person name="Adhikary S.P."/>
            <person name="Tripathy S."/>
        </authorList>
    </citation>
    <scope>NUCLEOTIDE SEQUENCE</scope>
    <source>
        <strain evidence="2">VB521301</strain>
    </source>
</reference>